<dbReference type="RefSeq" id="WP_342695597.1">
    <property type="nucleotide sequence ID" value="NZ_JBCGDO010000007.1"/>
</dbReference>
<gene>
    <name evidence="2" type="ORF">WFZ85_07085</name>
</gene>
<feature type="chain" id="PRO_5045923612" evidence="1">
    <location>
        <begin position="22"/>
        <end position="166"/>
    </location>
</feature>
<keyword evidence="1" id="KW-0732">Signal</keyword>
<reference evidence="2 3" key="1">
    <citation type="submission" date="2024-03" db="EMBL/GenBank/DDBJ databases">
        <title>Two novel species of the genus Flavobacterium exhibiting potentially degradation of complex polysaccharides.</title>
        <authorList>
            <person name="Lian X."/>
        </authorList>
    </citation>
    <scope>NUCLEOTIDE SEQUENCE [LARGE SCALE GENOMIC DNA]</scope>
    <source>
        <strain evidence="3">j3</strain>
    </source>
</reference>
<accession>A0ABU9N599</accession>
<dbReference type="Pfam" id="PF16267">
    <property type="entry name" value="DUF4920"/>
    <property type="match status" value="1"/>
</dbReference>
<protein>
    <submittedName>
        <fullName evidence="2">DUF4920 domain-containing protein</fullName>
    </submittedName>
</protein>
<proteinExistence type="predicted"/>
<dbReference type="Proteomes" id="UP001460072">
    <property type="component" value="Unassembled WGS sequence"/>
</dbReference>
<organism evidence="2 3">
    <name type="scientific">Flavobacterium aureirubrum</name>
    <dbReference type="NCBI Taxonomy" id="3133147"/>
    <lineage>
        <taxon>Bacteria</taxon>
        <taxon>Pseudomonadati</taxon>
        <taxon>Bacteroidota</taxon>
        <taxon>Flavobacteriia</taxon>
        <taxon>Flavobacteriales</taxon>
        <taxon>Flavobacteriaceae</taxon>
        <taxon>Flavobacterium</taxon>
    </lineage>
</organism>
<evidence type="ECO:0000313" key="2">
    <source>
        <dbReference type="EMBL" id="MEM0542376.1"/>
    </source>
</evidence>
<sequence>MKKINLLLVAFLLVISSTIIAQSKSASKTFDSKNYALFGEKFKVGKILSKDEMLKKYKNLKKGDTINVQFQSNIKSVCKKKGCWMKMDLAGDDTSFVKFVDYGFFVPLNADNSLAIVSGKAFVDVISVDELKHYAKDGGKSSAEIAKITKPEVTYSFLASGVYIKK</sequence>
<evidence type="ECO:0000256" key="1">
    <source>
        <dbReference type="SAM" id="SignalP"/>
    </source>
</evidence>
<comment type="caution">
    <text evidence="2">The sequence shown here is derived from an EMBL/GenBank/DDBJ whole genome shotgun (WGS) entry which is preliminary data.</text>
</comment>
<dbReference type="EMBL" id="JBCGDO010000007">
    <property type="protein sequence ID" value="MEM0542376.1"/>
    <property type="molecule type" value="Genomic_DNA"/>
</dbReference>
<dbReference type="InterPro" id="IPR032577">
    <property type="entry name" value="DUF4920"/>
</dbReference>
<feature type="signal peptide" evidence="1">
    <location>
        <begin position="1"/>
        <end position="21"/>
    </location>
</feature>
<name>A0ABU9N599_9FLAO</name>
<evidence type="ECO:0000313" key="3">
    <source>
        <dbReference type="Proteomes" id="UP001460072"/>
    </source>
</evidence>
<keyword evidence="3" id="KW-1185">Reference proteome</keyword>